<dbReference type="Proteomes" id="UP000196027">
    <property type="component" value="Chromosome"/>
</dbReference>
<dbReference type="InterPro" id="IPR029044">
    <property type="entry name" value="Nucleotide-diphossugar_trans"/>
</dbReference>
<protein>
    <submittedName>
        <fullName evidence="1">LPS:glycosyltransferase</fullName>
    </submittedName>
</protein>
<evidence type="ECO:0000313" key="1">
    <source>
        <dbReference type="EMBL" id="ARU57151.1"/>
    </source>
</evidence>
<accession>A0A1Y0I9L6</accession>
<dbReference type="PANTHER" id="PTHR35105">
    <property type="entry name" value="EXPRESSED PROTEIN"/>
    <property type="match status" value="1"/>
</dbReference>
<dbReference type="OrthoDB" id="583646at2"/>
<dbReference type="Gene3D" id="3.90.550.10">
    <property type="entry name" value="Spore Coat Polysaccharide Biosynthesis Protein SpsA, Chain A"/>
    <property type="match status" value="1"/>
</dbReference>
<dbReference type="InterPro" id="IPR002495">
    <property type="entry name" value="Glyco_trans_8"/>
</dbReference>
<keyword evidence="2" id="KW-1185">Reference proteome</keyword>
<evidence type="ECO:0000313" key="2">
    <source>
        <dbReference type="Proteomes" id="UP000196027"/>
    </source>
</evidence>
<dbReference type="Pfam" id="PF01501">
    <property type="entry name" value="Glyco_transf_8"/>
    <property type="match status" value="1"/>
</dbReference>
<reference evidence="1 2" key="1">
    <citation type="submission" date="2017-05" db="EMBL/GenBank/DDBJ databases">
        <title>Genomic insights into alkan degradation activity of Oleiphilus messinensis.</title>
        <authorList>
            <person name="Kozyavkin S.A."/>
            <person name="Slesarev A.I."/>
            <person name="Golyshin P.N."/>
            <person name="Korzhenkov A."/>
            <person name="Golyshina O.N."/>
            <person name="Toshchakov S.V."/>
        </authorList>
    </citation>
    <scope>NUCLEOTIDE SEQUENCE [LARGE SCALE GENOMIC DNA]</scope>
    <source>
        <strain evidence="1 2">ME102</strain>
    </source>
</reference>
<dbReference type="EMBL" id="CP021425">
    <property type="protein sequence ID" value="ARU57151.1"/>
    <property type="molecule type" value="Genomic_DNA"/>
</dbReference>
<sequence length="233" mass="27300">MIRVFIGYDRAEPVAFSVLSHSIHIRASEPVSITPLMLSQLDNIFNRERNPLQSTDFSFNRFLVPYLSNFEGWSIFMDCDMVVLDDVKNLWDLKNPEYAVQVVKHEHIPKEEHKFLGQVQTKYEKKNWSSVMLFNNAKCKALTPDYVNRASGLELHQFKWLENDGLIGELPNRWNHLVDYDQPKDDIALLHYTQGGPYFDAYRNCGYADVWNQEKARMDTVCQNKTDKQDFKV</sequence>
<organism evidence="1 2">
    <name type="scientific">Oleiphilus messinensis</name>
    <dbReference type="NCBI Taxonomy" id="141451"/>
    <lineage>
        <taxon>Bacteria</taxon>
        <taxon>Pseudomonadati</taxon>
        <taxon>Pseudomonadota</taxon>
        <taxon>Gammaproteobacteria</taxon>
        <taxon>Oceanospirillales</taxon>
        <taxon>Oleiphilaceae</taxon>
        <taxon>Oleiphilus</taxon>
    </lineage>
</organism>
<dbReference type="RefSeq" id="WP_087462073.1">
    <property type="nucleotide sequence ID" value="NZ_CP021425.1"/>
</dbReference>
<proteinExistence type="predicted"/>
<keyword evidence="1" id="KW-0808">Transferase</keyword>
<dbReference type="KEGG" id="ome:OLMES_3108"/>
<dbReference type="AlphaFoldDB" id="A0A1Y0I9L6"/>
<dbReference type="SUPFAM" id="SSF53448">
    <property type="entry name" value="Nucleotide-diphospho-sugar transferases"/>
    <property type="match status" value="1"/>
</dbReference>
<name>A0A1Y0I9L6_9GAMM</name>
<gene>
    <name evidence="1" type="ORF">OLMES_3108</name>
</gene>
<dbReference type="PANTHER" id="PTHR35105:SF2">
    <property type="entry name" value="PROTEIN CDI"/>
    <property type="match status" value="1"/>
</dbReference>
<dbReference type="GO" id="GO:0016757">
    <property type="term" value="F:glycosyltransferase activity"/>
    <property type="evidence" value="ECO:0007669"/>
    <property type="project" value="InterPro"/>
</dbReference>